<feature type="compositionally biased region" description="Basic residues" evidence="1">
    <location>
        <begin position="1"/>
        <end position="12"/>
    </location>
</feature>
<dbReference type="Proteomes" id="UP000838412">
    <property type="component" value="Chromosome 12"/>
</dbReference>
<feature type="transmembrane region" description="Helical" evidence="2">
    <location>
        <begin position="269"/>
        <end position="285"/>
    </location>
</feature>
<keyword evidence="4" id="KW-1185">Reference proteome</keyword>
<keyword evidence="2" id="KW-0472">Membrane</keyword>
<feature type="transmembrane region" description="Helical" evidence="2">
    <location>
        <begin position="345"/>
        <end position="365"/>
    </location>
</feature>
<accession>A0A8K0EA18</accession>
<reference evidence="3" key="1">
    <citation type="submission" date="2022-01" db="EMBL/GenBank/DDBJ databases">
        <authorList>
            <person name="Braso-Vives M."/>
        </authorList>
    </citation>
    <scope>NUCLEOTIDE SEQUENCE</scope>
</reference>
<feature type="transmembrane region" description="Helical" evidence="2">
    <location>
        <begin position="377"/>
        <end position="394"/>
    </location>
</feature>
<evidence type="ECO:0000313" key="3">
    <source>
        <dbReference type="EMBL" id="CAH1241666.1"/>
    </source>
</evidence>
<dbReference type="OrthoDB" id="9986409at2759"/>
<evidence type="ECO:0000313" key="4">
    <source>
        <dbReference type="Proteomes" id="UP000838412"/>
    </source>
</evidence>
<feature type="transmembrane region" description="Helical" evidence="2">
    <location>
        <begin position="143"/>
        <end position="162"/>
    </location>
</feature>
<sequence>MEGGKTRQRRQGGKVSEKHGRHQNGLLGGTEESSKRAGNGAVPCESSVVAWYQRQDVLVWAGGMVFITALMGAIYTLGNYRGWNAPNGFFYDEANTTRERFLPEPFVQEPGVKGRYWIRGMEPEIRWYFWKLRPELVTPWTRLFVWVCYTVHQLLAWWLLYLAQVNKQSQKGKKYSTRLSKYNWAAVAVHTFFHLLHLAQTHLTYDATAQDVSIFSSQGSVIVALLLMMVIEFQDRGVFFGWPSIGSTDIIGGTLRSSTCRSVTLIRKYHGYIIMWAAVFTFWYHPMENTLGHVMGFVNTWIFMLQGGLVYTDMHLNKYWRFILETWVALHGAIVAYQTGGPTGYWPMFTFGFSALVVFTQLFTLPFWKRLPTWTRSIPALAYLAMTLYTYSGLPDKNGQLWTRLWEPIIIPFNQYFFALAICGLVTLCLNIETKFDAFFIHKNLSRLKANLGSGGIGSKLMGRS</sequence>
<organism evidence="3 4">
    <name type="scientific">Branchiostoma lanceolatum</name>
    <name type="common">Common lancelet</name>
    <name type="synonym">Amphioxus lanceolatum</name>
    <dbReference type="NCBI Taxonomy" id="7740"/>
    <lineage>
        <taxon>Eukaryota</taxon>
        <taxon>Metazoa</taxon>
        <taxon>Chordata</taxon>
        <taxon>Cephalochordata</taxon>
        <taxon>Leptocardii</taxon>
        <taxon>Amphioxiformes</taxon>
        <taxon>Branchiostomatidae</taxon>
        <taxon>Branchiostoma</taxon>
    </lineage>
</organism>
<evidence type="ECO:0000256" key="1">
    <source>
        <dbReference type="SAM" id="MobiDB-lite"/>
    </source>
</evidence>
<gene>
    <name evidence="3" type="primary">Hypp6385</name>
    <name evidence="3" type="ORF">BLAG_LOCUS5183</name>
</gene>
<keyword evidence="2" id="KW-0812">Transmembrane</keyword>
<feature type="transmembrane region" description="Helical" evidence="2">
    <location>
        <begin position="291"/>
        <end position="312"/>
    </location>
</feature>
<name>A0A8K0EA18_BRALA</name>
<evidence type="ECO:0000256" key="2">
    <source>
        <dbReference type="SAM" id="Phobius"/>
    </source>
</evidence>
<feature type="transmembrane region" description="Helical" evidence="2">
    <location>
        <begin position="182"/>
        <end position="200"/>
    </location>
</feature>
<feature type="transmembrane region" description="Helical" evidence="2">
    <location>
        <begin position="414"/>
        <end position="432"/>
    </location>
</feature>
<protein>
    <submittedName>
        <fullName evidence="3">Hypp6385 protein</fullName>
    </submittedName>
</protein>
<keyword evidence="2" id="KW-1133">Transmembrane helix</keyword>
<dbReference type="EMBL" id="OV696697">
    <property type="protein sequence ID" value="CAH1241666.1"/>
    <property type="molecule type" value="Genomic_DNA"/>
</dbReference>
<feature type="transmembrane region" description="Helical" evidence="2">
    <location>
        <begin position="57"/>
        <end position="77"/>
    </location>
</feature>
<feature type="transmembrane region" description="Helical" evidence="2">
    <location>
        <begin position="319"/>
        <end position="339"/>
    </location>
</feature>
<feature type="region of interest" description="Disordered" evidence="1">
    <location>
        <begin position="1"/>
        <end position="39"/>
    </location>
</feature>
<feature type="transmembrane region" description="Helical" evidence="2">
    <location>
        <begin position="212"/>
        <end position="231"/>
    </location>
</feature>
<proteinExistence type="predicted"/>
<dbReference type="AlphaFoldDB" id="A0A8K0EA18"/>